<evidence type="ECO:0000256" key="2">
    <source>
        <dbReference type="SAM" id="Phobius"/>
    </source>
</evidence>
<sequence>MKKLKPWIRWTIWIFGSFLVVVLLAIGFMYYKINAIQMEDILKRHAPSVAGEQIEGLKDNSQTNSTALPSFVSSPVDKANEFASKPIQSQDALDVAAILLKSGLSLKEVYYLTGQASDKLSNSEKQKIRDLLLSKLTKEEIESLRAITTPYGKELKILDPDYPIELIGVYDPEERKKILSELQDKEKSLKSQQIQEQNNKQEIVVKDEEKQLTSQVEPSSAPSDPALIETYNSKLDSLKNSCQSNISNLVSSVVNAKKGNKDLGLKELQSAFMQKFVDAESKCDSGFNGILSDAGKAGVGSGEIDGWKQSYNAMKQAAQNSAVGQIEKALSNK</sequence>
<dbReference type="Proteomes" id="UP000618579">
    <property type="component" value="Unassembled WGS sequence"/>
</dbReference>
<comment type="caution">
    <text evidence="3">The sequence shown here is derived from an EMBL/GenBank/DDBJ whole genome shotgun (WGS) entry which is preliminary data.</text>
</comment>
<gene>
    <name evidence="3" type="ORF">GC097_08300</name>
</gene>
<keyword evidence="2" id="KW-0812">Transmembrane</keyword>
<accession>A0ABX1ZN25</accession>
<keyword evidence="1" id="KW-0175">Coiled coil</keyword>
<dbReference type="EMBL" id="WHNZ01000015">
    <property type="protein sequence ID" value="NOV00015.1"/>
    <property type="molecule type" value="Genomic_DNA"/>
</dbReference>
<feature type="transmembrane region" description="Helical" evidence="2">
    <location>
        <begin position="12"/>
        <end position="31"/>
    </location>
</feature>
<evidence type="ECO:0000313" key="3">
    <source>
        <dbReference type="EMBL" id="NOV00015.1"/>
    </source>
</evidence>
<keyword evidence="2" id="KW-0472">Membrane</keyword>
<protein>
    <submittedName>
        <fullName evidence="3">Uncharacterized protein</fullName>
    </submittedName>
</protein>
<reference evidence="3 4" key="1">
    <citation type="submission" date="2019-10" db="EMBL/GenBank/DDBJ databases">
        <title>Description of Paenibacillus pedi sp. nov.</title>
        <authorList>
            <person name="Carlier A."/>
            <person name="Qi S."/>
        </authorList>
    </citation>
    <scope>NUCLEOTIDE SEQUENCE [LARGE SCALE GENOMIC DNA]</scope>
    <source>
        <strain evidence="3 4">LMG 31457</strain>
    </source>
</reference>
<keyword evidence="2" id="KW-1133">Transmembrane helix</keyword>
<evidence type="ECO:0000313" key="4">
    <source>
        <dbReference type="Proteomes" id="UP000618579"/>
    </source>
</evidence>
<evidence type="ECO:0000256" key="1">
    <source>
        <dbReference type="SAM" id="Coils"/>
    </source>
</evidence>
<organism evidence="3 4">
    <name type="scientific">Paenibacillus planticolens</name>
    <dbReference type="NCBI Taxonomy" id="2654976"/>
    <lineage>
        <taxon>Bacteria</taxon>
        <taxon>Bacillati</taxon>
        <taxon>Bacillota</taxon>
        <taxon>Bacilli</taxon>
        <taxon>Bacillales</taxon>
        <taxon>Paenibacillaceae</taxon>
        <taxon>Paenibacillus</taxon>
    </lineage>
</organism>
<dbReference type="RefSeq" id="WP_171682844.1">
    <property type="nucleotide sequence ID" value="NZ_WHNZ01000015.1"/>
</dbReference>
<name>A0ABX1ZN25_9BACL</name>
<keyword evidence="4" id="KW-1185">Reference proteome</keyword>
<proteinExistence type="predicted"/>
<feature type="coiled-coil region" evidence="1">
    <location>
        <begin position="179"/>
        <end position="211"/>
    </location>
</feature>